<dbReference type="OMA" id="MQTEMKV"/>
<comment type="caution">
    <text evidence="2">The sequence shown here is derived from an EMBL/GenBank/DDBJ whole genome shotgun (WGS) entry which is preliminary data.</text>
</comment>
<evidence type="ECO:0000313" key="2">
    <source>
        <dbReference type="EMBL" id="KPA82557.1"/>
    </source>
</evidence>
<reference evidence="2 3" key="1">
    <citation type="submission" date="2015-07" db="EMBL/GenBank/DDBJ databases">
        <title>High-quality genome of monoxenous trypanosomatid Leptomonas pyrrhocoris.</title>
        <authorList>
            <person name="Flegontov P."/>
            <person name="Butenko A."/>
            <person name="Firsov S."/>
            <person name="Vlcek C."/>
            <person name="Logacheva M.D."/>
            <person name="Field M."/>
            <person name="Filatov D."/>
            <person name="Flegontova O."/>
            <person name="Gerasimov E."/>
            <person name="Jackson A.P."/>
            <person name="Kelly S."/>
            <person name="Opperdoes F."/>
            <person name="O'Reilly A."/>
            <person name="Votypka J."/>
            <person name="Yurchenko V."/>
            <person name="Lukes J."/>
        </authorList>
    </citation>
    <scope>NUCLEOTIDE SEQUENCE [LARGE SCALE GENOMIC DNA]</scope>
    <source>
        <strain evidence="2">H10</strain>
    </source>
</reference>
<sequence>METQVISLLNCRPLLTTGEAACLLNVSEQAVQPVFAAVANANAGAYTLLGGTVEEAARGSTTITRVTMQAVKSTDNETYVYALMSLTYPAHVAASAVPIALRPSAIDTLRTYPVVSRAVMETRPSGAPCAAAPIAPAPPAVKAVTAVEPTAVKREAVNSSAGSLSAATTVSTPSLPIPAAEASPAPPVLRAIEVLAPTPVSAPETPLKQEPPQEAAAVVMEAPVASAQRKPTIFDKMKEAAATKRPREGDDAPAKAKKAATSKPKKTAKTENTTSLAKLARASKKKAGAAAPPSAPPNLSFLDEDDGDATHGTHNSEESSRHDAPFAVFEEAPVLDVVEVSASNDEVILCDDAPPLAFRPAEPLVPLSPTPGRKDAAAKKASAAVGEAGAAQCTLGFFFNPAVVEFQKSYVREVQTETKVEKGEYICIDVPCYKHTTTGEVISEEEYHRRTAQLVRGRDAPAETSPRTSAGAVSDAPPSPAAKSAARSPSDKESKAKSSSAPAKTLMSFFKPAA</sequence>
<proteinExistence type="predicted"/>
<dbReference type="GeneID" id="26903883"/>
<evidence type="ECO:0000256" key="1">
    <source>
        <dbReference type="SAM" id="MobiDB-lite"/>
    </source>
</evidence>
<accession>A0A0M9G5A2</accession>
<dbReference type="EMBL" id="LGTL01000005">
    <property type="protein sequence ID" value="KPA82557.1"/>
    <property type="molecule type" value="Genomic_DNA"/>
</dbReference>
<dbReference type="AlphaFoldDB" id="A0A0M9G5A2"/>
<evidence type="ECO:0000313" key="3">
    <source>
        <dbReference type="Proteomes" id="UP000037923"/>
    </source>
</evidence>
<dbReference type="Proteomes" id="UP000037923">
    <property type="component" value="Unassembled WGS sequence"/>
</dbReference>
<dbReference type="PANTHER" id="PTHR45725:SF1">
    <property type="entry name" value="DISHEVELLED ASSOCIATED ACTIVATOR OF MORPHOGENESIS, ISOFORM D"/>
    <property type="match status" value="1"/>
</dbReference>
<gene>
    <name evidence="2" type="ORF">ABB37_03592</name>
</gene>
<feature type="region of interest" description="Disordered" evidence="1">
    <location>
        <begin position="453"/>
        <end position="514"/>
    </location>
</feature>
<dbReference type="InterPro" id="IPR051425">
    <property type="entry name" value="Formin_Homology"/>
</dbReference>
<dbReference type="PANTHER" id="PTHR45725">
    <property type="entry name" value="FORMIN HOMOLOGY 2 FAMILY MEMBER"/>
    <property type="match status" value="1"/>
</dbReference>
<organism evidence="2 3">
    <name type="scientific">Leptomonas pyrrhocoris</name>
    <name type="common">Firebug parasite</name>
    <dbReference type="NCBI Taxonomy" id="157538"/>
    <lineage>
        <taxon>Eukaryota</taxon>
        <taxon>Discoba</taxon>
        <taxon>Euglenozoa</taxon>
        <taxon>Kinetoplastea</taxon>
        <taxon>Metakinetoplastina</taxon>
        <taxon>Trypanosomatida</taxon>
        <taxon>Trypanosomatidae</taxon>
        <taxon>Leishmaniinae</taxon>
        <taxon>Leptomonas</taxon>
    </lineage>
</organism>
<feature type="compositionally biased region" description="Low complexity" evidence="1">
    <location>
        <begin position="469"/>
        <end position="488"/>
    </location>
</feature>
<feature type="compositionally biased region" description="Basic and acidic residues" evidence="1">
    <location>
        <begin position="308"/>
        <end position="324"/>
    </location>
</feature>
<feature type="compositionally biased region" description="Low complexity" evidence="1">
    <location>
        <begin position="288"/>
        <end position="301"/>
    </location>
</feature>
<protein>
    <recommendedName>
        <fullName evidence="4">DNA polymerase delta subunit 3</fullName>
    </recommendedName>
</protein>
<dbReference type="VEuPathDB" id="TriTrypDB:LpyrH10_05_4520"/>
<feature type="compositionally biased region" description="Basic and acidic residues" evidence="1">
    <location>
        <begin position="240"/>
        <end position="254"/>
    </location>
</feature>
<name>A0A0M9G5A2_LEPPY</name>
<keyword evidence="3" id="KW-1185">Reference proteome</keyword>
<feature type="compositionally biased region" description="Basic residues" evidence="1">
    <location>
        <begin position="255"/>
        <end position="267"/>
    </location>
</feature>
<dbReference type="RefSeq" id="XP_015660996.1">
    <property type="nucleotide sequence ID" value="XM_015800989.1"/>
</dbReference>
<feature type="region of interest" description="Disordered" evidence="1">
    <location>
        <begin position="240"/>
        <end position="325"/>
    </location>
</feature>
<dbReference type="OrthoDB" id="267261at2759"/>
<evidence type="ECO:0008006" key="4">
    <source>
        <dbReference type="Google" id="ProtNLM"/>
    </source>
</evidence>